<sequence>MDFKDTDLFKQKRENLVEILRNEGIKSPDVLNAISKVPRHLFVPQEYIDLAYVNEALPIGFGQTISQPYVVALMTEALGLTKKEKVLEIGTGSGYQTAILAELSKEVYTIERIRELSERAQKILKFLGYTNIYFKVGDGTLGWEEKAPFDRIIVTAASYDVPFPLWEQLEEGGIMVIPIGGRDFQNLCKIIKKNGKMLKENLGYVRFVQLKGEFGWKD</sequence>
<accession>A0A7C3MR08</accession>
<dbReference type="Gene3D" id="3.40.50.150">
    <property type="entry name" value="Vaccinia Virus protein VP39"/>
    <property type="match status" value="1"/>
</dbReference>
<gene>
    <name evidence="7" type="primary">pcm</name>
    <name evidence="8" type="ORF">ENW00_05200</name>
</gene>
<proteinExistence type="inferred from homology"/>
<comment type="similarity">
    <text evidence="2 7">Belongs to the methyltransferase superfamily. L-isoaspartyl/D-aspartyl protein methyltransferase family.</text>
</comment>
<dbReference type="SUPFAM" id="SSF53335">
    <property type="entry name" value="S-adenosyl-L-methionine-dependent methyltransferases"/>
    <property type="match status" value="1"/>
</dbReference>
<dbReference type="AlphaFoldDB" id="A0A7C3MR08"/>
<name>A0A7C3MR08_DICTH</name>
<keyword evidence="5 7" id="KW-0808">Transferase</keyword>
<comment type="subcellular location">
    <subcellularLocation>
        <location evidence="1 7">Cytoplasm</location>
    </subcellularLocation>
</comment>
<evidence type="ECO:0000313" key="8">
    <source>
        <dbReference type="EMBL" id="HFX13546.1"/>
    </source>
</evidence>
<dbReference type="FunFam" id="3.40.50.150:FF:000010">
    <property type="entry name" value="Protein-L-isoaspartate O-methyltransferase"/>
    <property type="match status" value="1"/>
</dbReference>
<dbReference type="GO" id="GO:0005737">
    <property type="term" value="C:cytoplasm"/>
    <property type="evidence" value="ECO:0007669"/>
    <property type="project" value="UniProtKB-SubCell"/>
</dbReference>
<dbReference type="EMBL" id="DTIN01000014">
    <property type="protein sequence ID" value="HFX13546.1"/>
    <property type="molecule type" value="Genomic_DNA"/>
</dbReference>
<dbReference type="EC" id="2.1.1.77" evidence="7"/>
<dbReference type="Pfam" id="PF01135">
    <property type="entry name" value="PCMT"/>
    <property type="match status" value="1"/>
</dbReference>
<dbReference type="GO" id="GO:0004719">
    <property type="term" value="F:protein-L-isoaspartate (D-aspartate) O-methyltransferase activity"/>
    <property type="evidence" value="ECO:0007669"/>
    <property type="project" value="UniProtKB-UniRule"/>
</dbReference>
<evidence type="ECO:0000256" key="5">
    <source>
        <dbReference type="ARBA" id="ARBA00022679"/>
    </source>
</evidence>
<dbReference type="InterPro" id="IPR000682">
    <property type="entry name" value="PCMT"/>
</dbReference>
<dbReference type="GO" id="GO:0030091">
    <property type="term" value="P:protein repair"/>
    <property type="evidence" value="ECO:0007669"/>
    <property type="project" value="UniProtKB-UniRule"/>
</dbReference>
<comment type="function">
    <text evidence="7">Catalyzes the methyl esterification of L-isoaspartyl residues in peptides and proteins that result from spontaneous decomposition of normal L-aspartyl and L-asparaginyl residues. It plays a role in the repair and/or degradation of damaged proteins.</text>
</comment>
<keyword evidence="4 7" id="KW-0489">Methyltransferase</keyword>
<dbReference type="NCBIfam" id="NF001453">
    <property type="entry name" value="PRK00312.1"/>
    <property type="match status" value="1"/>
</dbReference>
<dbReference type="NCBIfam" id="TIGR00080">
    <property type="entry name" value="pimt"/>
    <property type="match status" value="1"/>
</dbReference>
<evidence type="ECO:0000256" key="4">
    <source>
        <dbReference type="ARBA" id="ARBA00022603"/>
    </source>
</evidence>
<organism evidence="8">
    <name type="scientific">Dictyoglomus thermophilum</name>
    <dbReference type="NCBI Taxonomy" id="14"/>
    <lineage>
        <taxon>Bacteria</taxon>
        <taxon>Pseudomonadati</taxon>
        <taxon>Dictyoglomota</taxon>
        <taxon>Dictyoglomia</taxon>
        <taxon>Dictyoglomales</taxon>
        <taxon>Dictyoglomaceae</taxon>
        <taxon>Dictyoglomus</taxon>
    </lineage>
</organism>
<evidence type="ECO:0000256" key="7">
    <source>
        <dbReference type="HAMAP-Rule" id="MF_00090"/>
    </source>
</evidence>
<dbReference type="PANTHER" id="PTHR11579:SF0">
    <property type="entry name" value="PROTEIN-L-ISOASPARTATE(D-ASPARTATE) O-METHYLTRANSFERASE"/>
    <property type="match status" value="1"/>
</dbReference>
<protein>
    <recommendedName>
        <fullName evidence="7">Protein-L-isoaspartate O-methyltransferase</fullName>
        <ecNumber evidence="7">2.1.1.77</ecNumber>
    </recommendedName>
    <alternativeName>
        <fullName evidence="7">L-isoaspartyl protein carboxyl methyltransferase</fullName>
    </alternativeName>
    <alternativeName>
        <fullName evidence="7">Protein L-isoaspartyl methyltransferase</fullName>
    </alternativeName>
    <alternativeName>
        <fullName evidence="7">Protein-beta-aspartate methyltransferase</fullName>
        <shortName evidence="7">PIMT</shortName>
    </alternativeName>
</protein>
<dbReference type="PANTHER" id="PTHR11579">
    <property type="entry name" value="PROTEIN-L-ISOASPARTATE O-METHYLTRANSFERASE"/>
    <property type="match status" value="1"/>
</dbReference>
<keyword evidence="6 7" id="KW-0949">S-adenosyl-L-methionine</keyword>
<reference evidence="8" key="1">
    <citation type="journal article" date="2020" name="mSystems">
        <title>Genome- and Community-Level Interaction Insights into Carbon Utilization and Element Cycling Functions of Hydrothermarchaeota in Hydrothermal Sediment.</title>
        <authorList>
            <person name="Zhou Z."/>
            <person name="Liu Y."/>
            <person name="Xu W."/>
            <person name="Pan J."/>
            <person name="Luo Z.H."/>
            <person name="Li M."/>
        </authorList>
    </citation>
    <scope>NUCLEOTIDE SEQUENCE [LARGE SCALE GENOMIC DNA]</scope>
    <source>
        <strain evidence="8">SpSt-81</strain>
    </source>
</reference>
<comment type="caution">
    <text evidence="8">The sequence shown here is derived from an EMBL/GenBank/DDBJ whole genome shotgun (WGS) entry which is preliminary data.</text>
</comment>
<feature type="active site" evidence="7">
    <location>
        <position position="66"/>
    </location>
</feature>
<evidence type="ECO:0000256" key="3">
    <source>
        <dbReference type="ARBA" id="ARBA00022490"/>
    </source>
</evidence>
<comment type="catalytic activity">
    <reaction evidence="7">
        <text>[protein]-L-isoaspartate + S-adenosyl-L-methionine = [protein]-L-isoaspartate alpha-methyl ester + S-adenosyl-L-homocysteine</text>
        <dbReference type="Rhea" id="RHEA:12705"/>
        <dbReference type="Rhea" id="RHEA-COMP:12143"/>
        <dbReference type="Rhea" id="RHEA-COMP:12144"/>
        <dbReference type="ChEBI" id="CHEBI:57856"/>
        <dbReference type="ChEBI" id="CHEBI:59789"/>
        <dbReference type="ChEBI" id="CHEBI:90596"/>
        <dbReference type="ChEBI" id="CHEBI:90598"/>
        <dbReference type="EC" id="2.1.1.77"/>
    </reaction>
</comment>
<dbReference type="PROSITE" id="PS01279">
    <property type="entry name" value="PCMT"/>
    <property type="match status" value="1"/>
</dbReference>
<keyword evidence="3 7" id="KW-0963">Cytoplasm</keyword>
<dbReference type="CDD" id="cd02440">
    <property type="entry name" value="AdoMet_MTases"/>
    <property type="match status" value="1"/>
</dbReference>
<dbReference type="GO" id="GO:0032259">
    <property type="term" value="P:methylation"/>
    <property type="evidence" value="ECO:0007669"/>
    <property type="project" value="UniProtKB-KW"/>
</dbReference>
<dbReference type="InterPro" id="IPR029063">
    <property type="entry name" value="SAM-dependent_MTases_sf"/>
</dbReference>
<evidence type="ECO:0000256" key="1">
    <source>
        <dbReference type="ARBA" id="ARBA00004496"/>
    </source>
</evidence>
<evidence type="ECO:0000256" key="6">
    <source>
        <dbReference type="ARBA" id="ARBA00022691"/>
    </source>
</evidence>
<dbReference type="HAMAP" id="MF_00090">
    <property type="entry name" value="PIMT"/>
    <property type="match status" value="1"/>
</dbReference>
<evidence type="ECO:0000256" key="2">
    <source>
        <dbReference type="ARBA" id="ARBA00005369"/>
    </source>
</evidence>